<proteinExistence type="predicted"/>
<dbReference type="OrthoDB" id="6436239at2759"/>
<evidence type="ECO:0000313" key="1">
    <source>
        <dbReference type="EMBL" id="GFT40530.1"/>
    </source>
</evidence>
<organism evidence="1 2">
    <name type="scientific">Nephila pilipes</name>
    <name type="common">Giant wood spider</name>
    <name type="synonym">Nephila maculata</name>
    <dbReference type="NCBI Taxonomy" id="299642"/>
    <lineage>
        <taxon>Eukaryota</taxon>
        <taxon>Metazoa</taxon>
        <taxon>Ecdysozoa</taxon>
        <taxon>Arthropoda</taxon>
        <taxon>Chelicerata</taxon>
        <taxon>Arachnida</taxon>
        <taxon>Araneae</taxon>
        <taxon>Araneomorphae</taxon>
        <taxon>Entelegynae</taxon>
        <taxon>Araneoidea</taxon>
        <taxon>Nephilidae</taxon>
        <taxon>Nephila</taxon>
    </lineage>
</organism>
<sequence>MSGSILSLQQNIDSVCSVAALAGLKFKPSKCASLSFFHSRNHRVINNSQFLMTGTPILNIKCQEAYKYLGVHVGLNYRQDNSSFFQEIAKDVKLVAGSPLAPWQKLTAIRAHILARAELLCSFGRQSSNSSSLQMCQF</sequence>
<accession>A0A8X6TRZ7</accession>
<dbReference type="AlphaFoldDB" id="A0A8X6TRZ7"/>
<comment type="caution">
    <text evidence="1">The sequence shown here is derived from an EMBL/GenBank/DDBJ whole genome shotgun (WGS) entry which is preliminary data.</text>
</comment>
<dbReference type="Proteomes" id="UP000887013">
    <property type="component" value="Unassembled WGS sequence"/>
</dbReference>
<name>A0A8X6TRZ7_NEPPI</name>
<protein>
    <submittedName>
        <fullName evidence="1">Uncharacterized protein</fullName>
    </submittedName>
</protein>
<evidence type="ECO:0000313" key="2">
    <source>
        <dbReference type="Proteomes" id="UP000887013"/>
    </source>
</evidence>
<dbReference type="EMBL" id="BMAW01109863">
    <property type="protein sequence ID" value="GFT40530.1"/>
    <property type="molecule type" value="Genomic_DNA"/>
</dbReference>
<keyword evidence="2" id="KW-1185">Reference proteome</keyword>
<gene>
    <name evidence="1" type="ORF">NPIL_238561</name>
</gene>
<reference evidence="1" key="1">
    <citation type="submission" date="2020-08" db="EMBL/GenBank/DDBJ databases">
        <title>Multicomponent nature underlies the extraordinary mechanical properties of spider dragline silk.</title>
        <authorList>
            <person name="Kono N."/>
            <person name="Nakamura H."/>
            <person name="Mori M."/>
            <person name="Yoshida Y."/>
            <person name="Ohtoshi R."/>
            <person name="Malay A.D."/>
            <person name="Moran D.A.P."/>
            <person name="Tomita M."/>
            <person name="Numata K."/>
            <person name="Arakawa K."/>
        </authorList>
    </citation>
    <scope>NUCLEOTIDE SEQUENCE</scope>
</reference>